<evidence type="ECO:0000256" key="3">
    <source>
        <dbReference type="ARBA" id="ARBA00022989"/>
    </source>
</evidence>
<evidence type="ECO:0000256" key="4">
    <source>
        <dbReference type="ARBA" id="ARBA00023136"/>
    </source>
</evidence>
<evidence type="ECO:0000313" key="7">
    <source>
        <dbReference type="Proteomes" id="UP000694888"/>
    </source>
</evidence>
<dbReference type="PANTHER" id="PTHR46141:SF1">
    <property type="entry name" value="SODIUM LEAK CHANNEL NALCN"/>
    <property type="match status" value="1"/>
</dbReference>
<sequence length="128" mass="14951">MVDDNKTNGFAPPIFQHVLRSNYFHTFFHVLVLVDASIAASLEFDHHLKLPQNKYDNIYYAEVVLTVIFALEALFKIWCLGFRGYLKRSLHVFELVLVFGTSLHIIPVLYRTPFTCFQDVREVRQRCG</sequence>
<protein>
    <submittedName>
        <fullName evidence="8">Sodium leak channel non-selective protein</fullName>
    </submittedName>
</protein>
<dbReference type="InterPro" id="IPR005821">
    <property type="entry name" value="Ion_trans_dom"/>
</dbReference>
<gene>
    <name evidence="8" type="primary">LOC106013848</name>
</gene>
<keyword evidence="7" id="KW-1185">Reference proteome</keyword>
<evidence type="ECO:0000259" key="6">
    <source>
        <dbReference type="Pfam" id="PF00520"/>
    </source>
</evidence>
<evidence type="ECO:0000313" key="8">
    <source>
        <dbReference type="RefSeq" id="XP_012946070.1"/>
    </source>
</evidence>
<dbReference type="Pfam" id="PF00520">
    <property type="entry name" value="Ion_trans"/>
    <property type="match status" value="1"/>
</dbReference>
<proteinExistence type="predicted"/>
<name>A0ABM1AED1_APLCA</name>
<feature type="transmembrane region" description="Helical" evidence="5">
    <location>
        <begin position="58"/>
        <end position="78"/>
    </location>
</feature>
<dbReference type="RefSeq" id="XP_012946070.1">
    <property type="nucleotide sequence ID" value="XM_013090616.2"/>
</dbReference>
<dbReference type="GeneID" id="106013848"/>
<organism evidence="7 8">
    <name type="scientific">Aplysia californica</name>
    <name type="common">California sea hare</name>
    <dbReference type="NCBI Taxonomy" id="6500"/>
    <lineage>
        <taxon>Eukaryota</taxon>
        <taxon>Metazoa</taxon>
        <taxon>Spiralia</taxon>
        <taxon>Lophotrochozoa</taxon>
        <taxon>Mollusca</taxon>
        <taxon>Gastropoda</taxon>
        <taxon>Heterobranchia</taxon>
        <taxon>Euthyneura</taxon>
        <taxon>Tectipleura</taxon>
        <taxon>Aplysiida</taxon>
        <taxon>Aplysioidea</taxon>
        <taxon>Aplysiidae</taxon>
        <taxon>Aplysia</taxon>
    </lineage>
</organism>
<dbReference type="Gene3D" id="1.20.120.350">
    <property type="entry name" value="Voltage-gated potassium channels. Chain C"/>
    <property type="match status" value="1"/>
</dbReference>
<comment type="subcellular location">
    <subcellularLocation>
        <location evidence="1">Membrane</location>
        <topology evidence="1">Multi-pass membrane protein</topology>
    </subcellularLocation>
</comment>
<keyword evidence="2 5" id="KW-0812">Transmembrane</keyword>
<feature type="transmembrane region" description="Helical" evidence="5">
    <location>
        <begin position="90"/>
        <end position="110"/>
    </location>
</feature>
<dbReference type="Proteomes" id="UP000694888">
    <property type="component" value="Unplaced"/>
</dbReference>
<accession>A0ABM1AED1</accession>
<feature type="domain" description="Ion transport" evidence="6">
    <location>
        <begin position="22"/>
        <end position="107"/>
    </location>
</feature>
<evidence type="ECO:0000256" key="1">
    <source>
        <dbReference type="ARBA" id="ARBA00004141"/>
    </source>
</evidence>
<evidence type="ECO:0000256" key="2">
    <source>
        <dbReference type="ARBA" id="ARBA00022692"/>
    </source>
</evidence>
<evidence type="ECO:0000256" key="5">
    <source>
        <dbReference type="SAM" id="Phobius"/>
    </source>
</evidence>
<dbReference type="PANTHER" id="PTHR46141">
    <property type="entry name" value="SODIUM LEAK CHANNEL NON-SELECTIVE PROTEIN"/>
    <property type="match status" value="1"/>
</dbReference>
<keyword evidence="4 5" id="KW-0472">Membrane</keyword>
<reference evidence="8" key="1">
    <citation type="submission" date="2025-08" db="UniProtKB">
        <authorList>
            <consortium name="RefSeq"/>
        </authorList>
    </citation>
    <scope>IDENTIFICATION</scope>
</reference>
<dbReference type="InterPro" id="IPR028823">
    <property type="entry name" value="NALCN"/>
</dbReference>
<keyword evidence="3 5" id="KW-1133">Transmembrane helix</keyword>
<dbReference type="InterPro" id="IPR027359">
    <property type="entry name" value="Volt_channel_dom_sf"/>
</dbReference>
<dbReference type="SUPFAM" id="SSF81324">
    <property type="entry name" value="Voltage-gated potassium channels"/>
    <property type="match status" value="1"/>
</dbReference>